<organism evidence="2 3">
    <name type="scientific">Ampelomyces quisqualis</name>
    <name type="common">Powdery mildew agent</name>
    <dbReference type="NCBI Taxonomy" id="50730"/>
    <lineage>
        <taxon>Eukaryota</taxon>
        <taxon>Fungi</taxon>
        <taxon>Dikarya</taxon>
        <taxon>Ascomycota</taxon>
        <taxon>Pezizomycotina</taxon>
        <taxon>Dothideomycetes</taxon>
        <taxon>Pleosporomycetidae</taxon>
        <taxon>Pleosporales</taxon>
        <taxon>Pleosporineae</taxon>
        <taxon>Phaeosphaeriaceae</taxon>
        <taxon>Ampelomyces</taxon>
    </lineage>
</organism>
<evidence type="ECO:0000259" key="1">
    <source>
        <dbReference type="Pfam" id="PF09362"/>
    </source>
</evidence>
<dbReference type="InterPro" id="IPR018535">
    <property type="entry name" value="DUF1996"/>
</dbReference>
<protein>
    <recommendedName>
        <fullName evidence="1">DUF1996 domain-containing protein</fullName>
    </recommendedName>
</protein>
<dbReference type="AlphaFoldDB" id="A0A6A5QTR0"/>
<keyword evidence="3" id="KW-1185">Reference proteome</keyword>
<dbReference type="EMBL" id="ML979134">
    <property type="protein sequence ID" value="KAF1917954.1"/>
    <property type="molecule type" value="Genomic_DNA"/>
</dbReference>
<proteinExistence type="predicted"/>
<name>A0A6A5QTR0_AMPQU</name>
<accession>A0A6A5QTR0</accession>
<dbReference type="Proteomes" id="UP000800096">
    <property type="component" value="Unassembled WGS sequence"/>
</dbReference>
<dbReference type="PANTHER" id="PTHR43662:SF13">
    <property type="entry name" value="DUF1996 DOMAIN-CONTAINING PROTEIN"/>
    <property type="match status" value="1"/>
</dbReference>
<evidence type="ECO:0000313" key="3">
    <source>
        <dbReference type="Proteomes" id="UP000800096"/>
    </source>
</evidence>
<gene>
    <name evidence="2" type="ORF">BDU57DRAFT_182539</name>
</gene>
<reference evidence="2" key="1">
    <citation type="journal article" date="2020" name="Stud. Mycol.">
        <title>101 Dothideomycetes genomes: a test case for predicting lifestyles and emergence of pathogens.</title>
        <authorList>
            <person name="Haridas S."/>
            <person name="Albert R."/>
            <person name="Binder M."/>
            <person name="Bloem J."/>
            <person name="Labutti K."/>
            <person name="Salamov A."/>
            <person name="Andreopoulos B."/>
            <person name="Baker S."/>
            <person name="Barry K."/>
            <person name="Bills G."/>
            <person name="Bluhm B."/>
            <person name="Cannon C."/>
            <person name="Castanera R."/>
            <person name="Culley D."/>
            <person name="Daum C."/>
            <person name="Ezra D."/>
            <person name="Gonzalez J."/>
            <person name="Henrissat B."/>
            <person name="Kuo A."/>
            <person name="Liang C."/>
            <person name="Lipzen A."/>
            <person name="Lutzoni F."/>
            <person name="Magnuson J."/>
            <person name="Mondo S."/>
            <person name="Nolan M."/>
            <person name="Ohm R."/>
            <person name="Pangilinan J."/>
            <person name="Park H.-J."/>
            <person name="Ramirez L."/>
            <person name="Alfaro M."/>
            <person name="Sun H."/>
            <person name="Tritt A."/>
            <person name="Yoshinaga Y."/>
            <person name="Zwiers L.-H."/>
            <person name="Turgeon B."/>
            <person name="Goodwin S."/>
            <person name="Spatafora J."/>
            <person name="Crous P."/>
            <person name="Grigoriev I."/>
        </authorList>
    </citation>
    <scope>NUCLEOTIDE SEQUENCE</scope>
    <source>
        <strain evidence="2">HMLAC05119</strain>
    </source>
</reference>
<dbReference type="OrthoDB" id="74764at2759"/>
<feature type="domain" description="DUF1996" evidence="1">
    <location>
        <begin position="2"/>
        <end position="110"/>
    </location>
</feature>
<sequence>MQAFQPGFRMFISDVNTRTKDEAERFRQLTFTCLQNINTCDLQNLNFPTAACPAVIMTAVRLQTCWDGENLNSPDHMAQIAYPKFHSFKSGGLCPASHPLRKGQLFYEVI</sequence>
<evidence type="ECO:0000313" key="2">
    <source>
        <dbReference type="EMBL" id="KAF1917954.1"/>
    </source>
</evidence>
<dbReference type="PANTHER" id="PTHR43662">
    <property type="match status" value="1"/>
</dbReference>
<dbReference type="Pfam" id="PF09362">
    <property type="entry name" value="DUF1996"/>
    <property type="match status" value="1"/>
</dbReference>